<dbReference type="InterPro" id="IPR052895">
    <property type="entry name" value="HetReg/Transcr_Mod"/>
</dbReference>
<name>A0A9P5BM80_COLSI</name>
<evidence type="ECO:0000313" key="2">
    <source>
        <dbReference type="EMBL" id="KAF4843448.1"/>
    </source>
</evidence>
<evidence type="ECO:0000259" key="1">
    <source>
        <dbReference type="Pfam" id="PF06985"/>
    </source>
</evidence>
<dbReference type="Proteomes" id="UP000711996">
    <property type="component" value="Unassembled WGS sequence"/>
</dbReference>
<dbReference type="EMBL" id="QPMT01000084">
    <property type="protein sequence ID" value="KAF4843448.1"/>
    <property type="molecule type" value="Genomic_DNA"/>
</dbReference>
<dbReference type="PANTHER" id="PTHR24148:SF80">
    <property type="entry name" value="HETEROKARYON INCOMPATIBILITY DOMAIN-CONTAINING PROTEIN"/>
    <property type="match status" value="1"/>
</dbReference>
<protein>
    <submittedName>
        <fullName evidence="2">Heterokaryon incompatibility protein 6, OR allele</fullName>
    </submittedName>
</protein>
<sequence>MDDATADFFQIAGEREYWTGYDIGREFELAKIDDHDWIPEETRAKVREWAKTRTVPVRSHDDGQQKPYKPIVDPYEIRVLEVKPGAKGDKLRGSLHHCSVEYVDPEPYNQSFIRVRYALSMDDLVTPISYTALSYTWGENIFDAMIECDGHKKTITKSLESALLHFRKEDESVMLWIDQICIDQGNNDEKGQQIPLMSRIYQRATNTAIWLGEAGEGSDVAIKLLEEVNIRLQFTTEDDIDPKEFNRIGLPKPDSQDWRALWKLLSRKWFTRVWIIQEVILSRDPWVACGDSLITWENLSSGCMQLVTTGISAWLRKKAPEWAVEEAAKDAAKAVAKEAAKGAAKDSKTDDRDMCELAWQLHRMKQSAQDSDNTLVPLLVQSRGAQCYNSRDKVYGLLGVVNEDHQAAVKVSYADDFPAAKLYQQVVAHHVSQHPTRWALHEVLACVDHDSPHLPSWVPDWSRPRLTVALGYTTASQGIYRAHGRFERKMWISEDCKDWERLPVRGDEMSVQGFLIDTISTTSRVIENPDLTFEDPMNGNQTLLEVWKFVSEMARYPPPHTLFSALCQTLVAGRNDTGKQKCPESYEEIISLLLDASTGMESSISGQTYTARQKKPKGRGRLELDRLKDHKVGSAGDTFQELRTAMVNALKNRKLGVTEKGHLGLFLGHAKVGDQVYVLENCHVPFVMRKTDGGRFRLVGECYVHGMMHGEAIGSDASLTEVVLI</sequence>
<proteinExistence type="predicted"/>
<accession>A0A9P5BM80</accession>
<organism evidence="2 3">
    <name type="scientific">Colletotrichum siamense</name>
    <name type="common">Anthracnose fungus</name>
    <dbReference type="NCBI Taxonomy" id="690259"/>
    <lineage>
        <taxon>Eukaryota</taxon>
        <taxon>Fungi</taxon>
        <taxon>Dikarya</taxon>
        <taxon>Ascomycota</taxon>
        <taxon>Pezizomycotina</taxon>
        <taxon>Sordariomycetes</taxon>
        <taxon>Hypocreomycetidae</taxon>
        <taxon>Glomerellales</taxon>
        <taxon>Glomerellaceae</taxon>
        <taxon>Colletotrichum</taxon>
        <taxon>Colletotrichum gloeosporioides species complex</taxon>
    </lineage>
</organism>
<comment type="caution">
    <text evidence="2">The sequence shown here is derived from an EMBL/GenBank/DDBJ whole genome shotgun (WGS) entry which is preliminary data.</text>
</comment>
<dbReference type="InterPro" id="IPR010730">
    <property type="entry name" value="HET"/>
</dbReference>
<evidence type="ECO:0000313" key="3">
    <source>
        <dbReference type="Proteomes" id="UP000711996"/>
    </source>
</evidence>
<dbReference type="OrthoDB" id="3548654at2759"/>
<reference evidence="2" key="1">
    <citation type="submission" date="2019-06" db="EMBL/GenBank/DDBJ databases">
        <authorList>
            <person name="Gan P."/>
            <person name="Shirasu K."/>
        </authorList>
    </citation>
    <scope>NUCLEOTIDE SEQUENCE [LARGE SCALE GENOMIC DNA]</scope>
    <source>
        <strain evidence="2">CAD2</strain>
    </source>
</reference>
<dbReference type="AlphaFoldDB" id="A0A9P5BM80"/>
<dbReference type="PANTHER" id="PTHR24148">
    <property type="entry name" value="ANKYRIN REPEAT DOMAIN-CONTAINING PROTEIN 39 HOMOLOG-RELATED"/>
    <property type="match status" value="1"/>
</dbReference>
<dbReference type="Pfam" id="PF26639">
    <property type="entry name" value="Het-6_barrel"/>
    <property type="match status" value="1"/>
</dbReference>
<keyword evidence="3" id="KW-1185">Reference proteome</keyword>
<feature type="domain" description="Heterokaryon incompatibility" evidence="1">
    <location>
        <begin position="130"/>
        <end position="278"/>
    </location>
</feature>
<gene>
    <name evidence="2" type="ORF">CGCSCA2_v014307</name>
</gene>
<dbReference type="Pfam" id="PF06985">
    <property type="entry name" value="HET"/>
    <property type="match status" value="1"/>
</dbReference>